<keyword evidence="1" id="KW-0732">Signal</keyword>
<reference evidence="3" key="1">
    <citation type="journal article" date="2019" name="Int. J. Syst. Evol. Microbiol.">
        <title>The Global Catalogue of Microorganisms (GCM) 10K type strain sequencing project: providing services to taxonomists for standard genome sequencing and annotation.</title>
        <authorList>
            <consortium name="The Broad Institute Genomics Platform"/>
            <consortium name="The Broad Institute Genome Sequencing Center for Infectious Disease"/>
            <person name="Wu L."/>
            <person name="Ma J."/>
        </authorList>
    </citation>
    <scope>NUCLEOTIDE SEQUENCE [LARGE SCALE GENOMIC DNA]</scope>
    <source>
        <strain evidence="3">CECT 8010</strain>
    </source>
</reference>
<accession>A0ABV8PVS4</accession>
<gene>
    <name evidence="2" type="ORF">ACFOW1_05135</name>
</gene>
<dbReference type="PROSITE" id="PS51257">
    <property type="entry name" value="PROKAR_LIPOPROTEIN"/>
    <property type="match status" value="1"/>
</dbReference>
<sequence>MLKNLFGLVLMAVTICACASTKNVKTEIMTQGIIGTVVEIVGNQMPMKGEDASKPKGIQAEILVYEKTNINQVAKDQASGLFTNITTKKIATVVSDSAGKFSITLPVGVYSLFVKIGNSYYANLFNQFNDIQTVVVNSGTLTTTTIRINRKAVY</sequence>
<protein>
    <recommendedName>
        <fullName evidence="4">Carboxypeptidase regulatory-like domain-containing protein</fullName>
    </recommendedName>
</protein>
<evidence type="ECO:0000313" key="2">
    <source>
        <dbReference type="EMBL" id="MFC4231263.1"/>
    </source>
</evidence>
<dbReference type="Proteomes" id="UP001595906">
    <property type="component" value="Unassembled WGS sequence"/>
</dbReference>
<organism evidence="2 3">
    <name type="scientific">Parasediminibacterium paludis</name>
    <dbReference type="NCBI Taxonomy" id="908966"/>
    <lineage>
        <taxon>Bacteria</taxon>
        <taxon>Pseudomonadati</taxon>
        <taxon>Bacteroidota</taxon>
        <taxon>Chitinophagia</taxon>
        <taxon>Chitinophagales</taxon>
        <taxon>Chitinophagaceae</taxon>
        <taxon>Parasediminibacterium</taxon>
    </lineage>
</organism>
<evidence type="ECO:0008006" key="4">
    <source>
        <dbReference type="Google" id="ProtNLM"/>
    </source>
</evidence>
<evidence type="ECO:0000313" key="3">
    <source>
        <dbReference type="Proteomes" id="UP001595906"/>
    </source>
</evidence>
<proteinExistence type="predicted"/>
<dbReference type="RefSeq" id="WP_379012650.1">
    <property type="nucleotide sequence ID" value="NZ_JBHSDC010000003.1"/>
</dbReference>
<feature type="signal peptide" evidence="1">
    <location>
        <begin position="1"/>
        <end position="19"/>
    </location>
</feature>
<name>A0ABV8PVS4_9BACT</name>
<feature type="chain" id="PRO_5047342386" description="Carboxypeptidase regulatory-like domain-containing protein" evidence="1">
    <location>
        <begin position="20"/>
        <end position="154"/>
    </location>
</feature>
<evidence type="ECO:0000256" key="1">
    <source>
        <dbReference type="SAM" id="SignalP"/>
    </source>
</evidence>
<comment type="caution">
    <text evidence="2">The sequence shown here is derived from an EMBL/GenBank/DDBJ whole genome shotgun (WGS) entry which is preliminary data.</text>
</comment>
<keyword evidence="3" id="KW-1185">Reference proteome</keyword>
<dbReference type="EMBL" id="JBHSDC010000003">
    <property type="protein sequence ID" value="MFC4231263.1"/>
    <property type="molecule type" value="Genomic_DNA"/>
</dbReference>